<protein>
    <submittedName>
        <fullName evidence="2">Uncharacterized protein</fullName>
    </submittedName>
</protein>
<dbReference type="AlphaFoldDB" id="A0A484LHZ3"/>
<gene>
    <name evidence="2" type="ORF">CCAM_LOCUS17858</name>
</gene>
<feature type="compositionally biased region" description="Basic and acidic residues" evidence="1">
    <location>
        <begin position="64"/>
        <end position="73"/>
    </location>
</feature>
<proteinExistence type="predicted"/>
<dbReference type="PANTHER" id="PTHR36332:SF1">
    <property type="entry name" value="STRESS RESPONSE PROTEIN"/>
    <property type="match status" value="1"/>
</dbReference>
<organism evidence="2 3">
    <name type="scientific">Cuscuta campestris</name>
    <dbReference type="NCBI Taxonomy" id="132261"/>
    <lineage>
        <taxon>Eukaryota</taxon>
        <taxon>Viridiplantae</taxon>
        <taxon>Streptophyta</taxon>
        <taxon>Embryophyta</taxon>
        <taxon>Tracheophyta</taxon>
        <taxon>Spermatophyta</taxon>
        <taxon>Magnoliopsida</taxon>
        <taxon>eudicotyledons</taxon>
        <taxon>Gunneridae</taxon>
        <taxon>Pentapetalae</taxon>
        <taxon>asterids</taxon>
        <taxon>lamiids</taxon>
        <taxon>Solanales</taxon>
        <taxon>Convolvulaceae</taxon>
        <taxon>Cuscuteae</taxon>
        <taxon>Cuscuta</taxon>
        <taxon>Cuscuta subgen. Grammica</taxon>
        <taxon>Cuscuta sect. Cleistogrammica</taxon>
    </lineage>
</organism>
<reference evidence="2 3" key="1">
    <citation type="submission" date="2018-04" db="EMBL/GenBank/DDBJ databases">
        <authorList>
            <person name="Vogel A."/>
        </authorList>
    </citation>
    <scope>NUCLEOTIDE SEQUENCE [LARGE SCALE GENOMIC DNA]</scope>
</reference>
<accession>A0A484LHZ3</accession>
<feature type="compositionally biased region" description="Basic and acidic residues" evidence="1">
    <location>
        <begin position="155"/>
        <end position="180"/>
    </location>
</feature>
<feature type="compositionally biased region" description="Basic residues" evidence="1">
    <location>
        <begin position="221"/>
        <end position="233"/>
    </location>
</feature>
<keyword evidence="3" id="KW-1185">Reference proteome</keyword>
<feature type="compositionally biased region" description="Acidic residues" evidence="1">
    <location>
        <begin position="27"/>
        <end position="63"/>
    </location>
</feature>
<dbReference type="EMBL" id="OOIL02001477">
    <property type="protein sequence ID" value="VFQ76082.1"/>
    <property type="molecule type" value="Genomic_DNA"/>
</dbReference>
<dbReference type="Proteomes" id="UP000595140">
    <property type="component" value="Unassembled WGS sequence"/>
</dbReference>
<dbReference type="PANTHER" id="PTHR36332">
    <property type="entry name" value="STRESS RESPONSE PROTEIN"/>
    <property type="match status" value="1"/>
</dbReference>
<evidence type="ECO:0000313" key="2">
    <source>
        <dbReference type="EMBL" id="VFQ76082.1"/>
    </source>
</evidence>
<name>A0A484LHZ3_9ASTE</name>
<evidence type="ECO:0000313" key="3">
    <source>
        <dbReference type="Proteomes" id="UP000595140"/>
    </source>
</evidence>
<dbReference type="OrthoDB" id="1745547at2759"/>
<sequence>MIKRRFYKLEHGQGDGPSDSSSSSSDSEIEAEAEEDEQYEEQEVHEEEYDDDEDDDDDDDDDDKKEAVTEMLKKNLTGYKSEDSSENGADLDSPGSPTRGDESENNHHKTAAEGYIPYEDSTYILKCKSVFKCRICPKVLLLSEKFLKVHLESRKHARSEKQLKEGRLKLMLNDDGRIEGQEEDDSPRKKEKKVRKPKEKKSFEGKGRGKRSQKKRDSGRAKNRFKRRRENED</sequence>
<feature type="region of interest" description="Disordered" evidence="1">
    <location>
        <begin position="155"/>
        <end position="233"/>
    </location>
</feature>
<feature type="compositionally biased region" description="Basic and acidic residues" evidence="1">
    <location>
        <begin position="99"/>
        <end position="111"/>
    </location>
</feature>
<feature type="compositionally biased region" description="Basic residues" evidence="1">
    <location>
        <begin position="189"/>
        <end position="199"/>
    </location>
</feature>
<feature type="region of interest" description="Disordered" evidence="1">
    <location>
        <begin position="1"/>
        <end position="116"/>
    </location>
</feature>
<evidence type="ECO:0000256" key="1">
    <source>
        <dbReference type="SAM" id="MobiDB-lite"/>
    </source>
</evidence>